<gene>
    <name evidence="2" type="ORF">STSP2_00394</name>
</gene>
<dbReference type="STRING" id="1936003.STSP2_00394"/>
<dbReference type="AlphaFoldDB" id="A0A1U9NH41"/>
<dbReference type="Proteomes" id="UP000189674">
    <property type="component" value="Chromosome"/>
</dbReference>
<sequence length="256" mass="28404">MGKRGSGWSREEVLVALRVYCALPFGRLHSGNPEIVRIAEAMGRSPGSVAMKACNLAGLDPAQKAGGLGNCSSLDKQVWDEFKSDSEKVANEAEEVYGRLVLGEELSGRDEKIGEWNGGETEVVREVKARRAQGFFRRAVMVSYDGRCAVSGVGLAELLVASHIVPWSEDEERRADPSNGILLNSFYDRSFDAGFITFDEDWRLVAARELKGREKQPGFIVENVVRREGERLRLPGRFVPDAEAMGWHRENVFRGS</sequence>
<feature type="domain" description="HNH nuclease" evidence="1">
    <location>
        <begin position="148"/>
        <end position="199"/>
    </location>
</feature>
<dbReference type="InterPro" id="IPR003615">
    <property type="entry name" value="HNH_nuc"/>
</dbReference>
<proteinExistence type="predicted"/>
<dbReference type="OrthoDB" id="5678128at2"/>
<reference evidence="3" key="1">
    <citation type="submission" date="2017-02" db="EMBL/GenBank/DDBJ databases">
        <title>Comparative genomics and description of representatives of a novel lineage of planctomycetes thriving in anoxic sediments.</title>
        <authorList>
            <person name="Spring S."/>
            <person name="Bunk B."/>
            <person name="Sproer C."/>
        </authorList>
    </citation>
    <scope>NUCLEOTIDE SEQUENCE [LARGE SCALE GENOMIC DNA]</scope>
    <source>
        <strain evidence="3">ST-NAGAB-D1</strain>
    </source>
</reference>
<organism evidence="2 3">
    <name type="scientific">Anaerohalosphaera lusitana</name>
    <dbReference type="NCBI Taxonomy" id="1936003"/>
    <lineage>
        <taxon>Bacteria</taxon>
        <taxon>Pseudomonadati</taxon>
        <taxon>Planctomycetota</taxon>
        <taxon>Phycisphaerae</taxon>
        <taxon>Sedimentisphaerales</taxon>
        <taxon>Anaerohalosphaeraceae</taxon>
        <taxon>Anaerohalosphaera</taxon>
    </lineage>
</organism>
<name>A0A1U9NH41_9BACT</name>
<dbReference type="RefSeq" id="WP_146659345.1">
    <property type="nucleotide sequence ID" value="NZ_CP019791.1"/>
</dbReference>
<accession>A0A1U9NH41</accession>
<evidence type="ECO:0000313" key="2">
    <source>
        <dbReference type="EMBL" id="AQT67251.1"/>
    </source>
</evidence>
<evidence type="ECO:0000259" key="1">
    <source>
        <dbReference type="Pfam" id="PF13391"/>
    </source>
</evidence>
<dbReference type="EMBL" id="CP019791">
    <property type="protein sequence ID" value="AQT67251.1"/>
    <property type="molecule type" value="Genomic_DNA"/>
</dbReference>
<dbReference type="KEGG" id="alus:STSP2_00394"/>
<protein>
    <recommendedName>
        <fullName evidence="1">HNH nuclease domain-containing protein</fullName>
    </recommendedName>
</protein>
<evidence type="ECO:0000313" key="3">
    <source>
        <dbReference type="Proteomes" id="UP000189674"/>
    </source>
</evidence>
<dbReference type="Pfam" id="PF13391">
    <property type="entry name" value="HNH_2"/>
    <property type="match status" value="1"/>
</dbReference>
<keyword evidence="3" id="KW-1185">Reference proteome</keyword>